<dbReference type="Proteomes" id="UP001232750">
    <property type="component" value="Unassembled WGS sequence"/>
</dbReference>
<evidence type="ECO:0000256" key="1">
    <source>
        <dbReference type="SAM" id="Phobius"/>
    </source>
</evidence>
<accession>A0ABT7DMG1</accession>
<dbReference type="Pfam" id="PF13786">
    <property type="entry name" value="DUF4179"/>
    <property type="match status" value="1"/>
</dbReference>
<name>A0ABT7DMG1_9ACTN</name>
<keyword evidence="1" id="KW-0812">Transmembrane</keyword>
<protein>
    <submittedName>
        <fullName evidence="3">DUF4179 domain-containing protein</fullName>
    </submittedName>
</protein>
<dbReference type="RefSeq" id="WP_283830699.1">
    <property type="nucleotide sequence ID" value="NZ_JASJEU010000003.1"/>
</dbReference>
<sequence length="363" mass="38115">MNEDFPEYHEALDALHFSPEAKERLVQNVTAAAAAESQATAPVTAVRGGRHRWRVIAAVAAAAALVLAVGGGAYASGVLVSMEQAFSDLFGGAPAQTEVVDKIGRPVGASATADGVTITADAIIGDRSNYAIVFTVTNVDGTPFEGIEPLEGGALPMSIGGGLNSIKGMTGSGGSSYFYDADPADNAIQLVMKMSASMADGETLIGKTARVSFGHLSAYNDKENDIVIAEGPWEMEFVINYEDTTVDVPAGQYFNLGGMDAKLNSVSISPIAITVYYTVNDHLSLQENSGLAANESTRELMRFMPTIVVTMKDGSTIDATYGAWGSDEVEGETICHTSSMFTQFIDVNEVATITVGDVEIPLN</sequence>
<dbReference type="InterPro" id="IPR025436">
    <property type="entry name" value="DUF4179"/>
</dbReference>
<organism evidence="3 4">
    <name type="scientific">Gordonibacter faecis</name>
    <dbReference type="NCBI Taxonomy" id="3047475"/>
    <lineage>
        <taxon>Bacteria</taxon>
        <taxon>Bacillati</taxon>
        <taxon>Actinomycetota</taxon>
        <taxon>Coriobacteriia</taxon>
        <taxon>Eggerthellales</taxon>
        <taxon>Eggerthellaceae</taxon>
        <taxon>Gordonibacter</taxon>
    </lineage>
</organism>
<gene>
    <name evidence="3" type="ORF">QNJ86_01000</name>
</gene>
<reference evidence="3 4" key="1">
    <citation type="submission" date="2023-05" db="EMBL/GenBank/DDBJ databases">
        <title>Gordonibacter KGMB12511T sp. nov., isolated from faeces of healthy Korean.</title>
        <authorList>
            <person name="Kim H.S."/>
            <person name="Kim J.-S."/>
            <person name="Suh M.K."/>
            <person name="Eom M.K."/>
            <person name="Do H.E."/>
            <person name="Lee J.-S."/>
        </authorList>
    </citation>
    <scope>NUCLEOTIDE SEQUENCE [LARGE SCALE GENOMIC DNA]</scope>
    <source>
        <strain evidence="3 4">KGMB12511</strain>
    </source>
</reference>
<evidence type="ECO:0000313" key="4">
    <source>
        <dbReference type="Proteomes" id="UP001232750"/>
    </source>
</evidence>
<dbReference type="EMBL" id="JASJEU010000003">
    <property type="protein sequence ID" value="MDJ1649370.1"/>
    <property type="molecule type" value="Genomic_DNA"/>
</dbReference>
<comment type="caution">
    <text evidence="3">The sequence shown here is derived from an EMBL/GenBank/DDBJ whole genome shotgun (WGS) entry which is preliminary data.</text>
</comment>
<feature type="domain" description="DUF4179" evidence="2">
    <location>
        <begin position="54"/>
        <end position="137"/>
    </location>
</feature>
<evidence type="ECO:0000313" key="3">
    <source>
        <dbReference type="EMBL" id="MDJ1649370.1"/>
    </source>
</evidence>
<feature type="transmembrane region" description="Helical" evidence="1">
    <location>
        <begin position="55"/>
        <end position="75"/>
    </location>
</feature>
<keyword evidence="1" id="KW-0472">Membrane</keyword>
<proteinExistence type="predicted"/>
<evidence type="ECO:0000259" key="2">
    <source>
        <dbReference type="Pfam" id="PF13786"/>
    </source>
</evidence>
<keyword evidence="4" id="KW-1185">Reference proteome</keyword>
<keyword evidence="1" id="KW-1133">Transmembrane helix</keyword>